<evidence type="ECO:0000256" key="6">
    <source>
        <dbReference type="ARBA" id="ARBA00022842"/>
    </source>
</evidence>
<accession>A0A1M4TV40</accession>
<evidence type="ECO:0000256" key="1">
    <source>
        <dbReference type="ARBA" id="ARBA00001946"/>
    </source>
</evidence>
<comment type="cofactor">
    <cofactor evidence="1">
        <name>Mg(2+)</name>
        <dbReference type="ChEBI" id="CHEBI:18420"/>
    </cofactor>
</comment>
<dbReference type="HAMAP" id="MF_00321">
    <property type="entry name" value="GTPase_EngB"/>
    <property type="match status" value="1"/>
</dbReference>
<keyword evidence="4" id="KW-0479">Metal-binding</keyword>
<dbReference type="OrthoDB" id="9804921at2"/>
<dbReference type="Pfam" id="PF01926">
    <property type="entry name" value="MMR_HSR1"/>
    <property type="match status" value="1"/>
</dbReference>
<keyword evidence="13" id="KW-1185">Reference proteome</keyword>
<keyword evidence="7 10" id="KW-0342">GTP-binding</keyword>
<comment type="function">
    <text evidence="10">Necessary for normal cell division and for the maintenance of normal septation.</text>
</comment>
<dbReference type="InterPro" id="IPR006073">
    <property type="entry name" value="GTP-bd"/>
</dbReference>
<feature type="domain" description="EngB-type G" evidence="11">
    <location>
        <begin position="22"/>
        <end position="195"/>
    </location>
</feature>
<dbReference type="CDD" id="cd01876">
    <property type="entry name" value="YihA_EngB"/>
    <property type="match status" value="1"/>
</dbReference>
<keyword evidence="5 10" id="KW-0547">Nucleotide-binding</keyword>
<evidence type="ECO:0000256" key="9">
    <source>
        <dbReference type="ARBA" id="ARBA00023306"/>
    </source>
</evidence>
<dbReference type="RefSeq" id="WP_073151902.1">
    <property type="nucleotide sequence ID" value="NZ_FQVL01000001.1"/>
</dbReference>
<dbReference type="GO" id="GO:0000917">
    <property type="term" value="P:division septum assembly"/>
    <property type="evidence" value="ECO:0007669"/>
    <property type="project" value="UniProtKB-KW"/>
</dbReference>
<dbReference type="FunFam" id="3.40.50.300:FF:000098">
    <property type="entry name" value="Probable GTP-binding protein EngB"/>
    <property type="match status" value="1"/>
</dbReference>
<comment type="similarity">
    <text evidence="2 10">Belongs to the TRAFAC class TrmE-Era-EngA-EngB-Septin-like GTPase superfamily. EngB GTPase family.</text>
</comment>
<evidence type="ECO:0000256" key="10">
    <source>
        <dbReference type="HAMAP-Rule" id="MF_00321"/>
    </source>
</evidence>
<gene>
    <name evidence="10" type="primary">engB</name>
    <name evidence="12" type="ORF">SAMN05444392_101658</name>
</gene>
<keyword evidence="8 10" id="KW-0717">Septation</keyword>
<dbReference type="STRING" id="112248.SAMN05444392_101658"/>
<evidence type="ECO:0000256" key="5">
    <source>
        <dbReference type="ARBA" id="ARBA00022741"/>
    </source>
</evidence>
<dbReference type="AlphaFoldDB" id="A0A1M4TV40"/>
<reference evidence="12 13" key="1">
    <citation type="submission" date="2016-11" db="EMBL/GenBank/DDBJ databases">
        <authorList>
            <person name="Jaros S."/>
            <person name="Januszkiewicz K."/>
            <person name="Wedrychowicz H."/>
        </authorList>
    </citation>
    <scope>NUCLEOTIDE SEQUENCE [LARGE SCALE GENOMIC DNA]</scope>
    <source>
        <strain evidence="12 13">DSM 44666</strain>
    </source>
</reference>
<evidence type="ECO:0000256" key="3">
    <source>
        <dbReference type="ARBA" id="ARBA00022618"/>
    </source>
</evidence>
<evidence type="ECO:0000259" key="11">
    <source>
        <dbReference type="PROSITE" id="PS51706"/>
    </source>
</evidence>
<proteinExistence type="inferred from homology"/>
<dbReference type="Proteomes" id="UP000184476">
    <property type="component" value="Unassembled WGS sequence"/>
</dbReference>
<evidence type="ECO:0000256" key="7">
    <source>
        <dbReference type="ARBA" id="ARBA00023134"/>
    </source>
</evidence>
<dbReference type="InterPro" id="IPR030393">
    <property type="entry name" value="G_ENGB_dom"/>
</dbReference>
<keyword evidence="3 10" id="KW-0132">Cell division</keyword>
<evidence type="ECO:0000256" key="2">
    <source>
        <dbReference type="ARBA" id="ARBA00009638"/>
    </source>
</evidence>
<dbReference type="NCBIfam" id="TIGR03598">
    <property type="entry name" value="GTPase_YsxC"/>
    <property type="match status" value="1"/>
</dbReference>
<dbReference type="SUPFAM" id="SSF52540">
    <property type="entry name" value="P-loop containing nucleoside triphosphate hydrolases"/>
    <property type="match status" value="1"/>
</dbReference>
<dbReference type="Gene3D" id="3.40.50.300">
    <property type="entry name" value="P-loop containing nucleotide triphosphate hydrolases"/>
    <property type="match status" value="1"/>
</dbReference>
<evidence type="ECO:0000313" key="12">
    <source>
        <dbReference type="EMBL" id="SHE48293.1"/>
    </source>
</evidence>
<sequence length="197" mass="22901">MKVIKSEYVLSAVKPAQYPDDALPEFALAGRSNVGKSSLINCMLQRKNLARTSSKPGKTQTINFYRINDLFYFADVPGYGFAKVPKSVRNSWQKMMETYFTKRETLRGMIQLVDIRHAPSREDQQMYQFLRYLELPIMVVATKVDKISRNKWNKHAKIVKDTLQMSKEHPLILFSSTTKMGRDELWQRLEALLEDTD</sequence>
<dbReference type="PROSITE" id="PS51706">
    <property type="entry name" value="G_ENGB"/>
    <property type="match status" value="1"/>
</dbReference>
<dbReference type="PANTHER" id="PTHR11649:SF13">
    <property type="entry name" value="ENGB-TYPE G DOMAIN-CONTAINING PROTEIN"/>
    <property type="match status" value="1"/>
</dbReference>
<keyword evidence="6" id="KW-0460">Magnesium</keyword>
<evidence type="ECO:0000256" key="4">
    <source>
        <dbReference type="ARBA" id="ARBA00022723"/>
    </source>
</evidence>
<evidence type="ECO:0000256" key="8">
    <source>
        <dbReference type="ARBA" id="ARBA00023210"/>
    </source>
</evidence>
<organism evidence="12 13">
    <name type="scientific">Seinonella peptonophila</name>
    <dbReference type="NCBI Taxonomy" id="112248"/>
    <lineage>
        <taxon>Bacteria</taxon>
        <taxon>Bacillati</taxon>
        <taxon>Bacillota</taxon>
        <taxon>Bacilli</taxon>
        <taxon>Bacillales</taxon>
        <taxon>Thermoactinomycetaceae</taxon>
        <taxon>Seinonella</taxon>
    </lineage>
</organism>
<keyword evidence="9 10" id="KW-0131">Cell cycle</keyword>
<dbReference type="EMBL" id="FQVL01000001">
    <property type="protein sequence ID" value="SHE48293.1"/>
    <property type="molecule type" value="Genomic_DNA"/>
</dbReference>
<dbReference type="GO" id="GO:0005829">
    <property type="term" value="C:cytosol"/>
    <property type="evidence" value="ECO:0007669"/>
    <property type="project" value="TreeGrafter"/>
</dbReference>
<name>A0A1M4TV40_9BACL</name>
<dbReference type="GO" id="GO:0005525">
    <property type="term" value="F:GTP binding"/>
    <property type="evidence" value="ECO:0007669"/>
    <property type="project" value="UniProtKB-UniRule"/>
</dbReference>
<dbReference type="GO" id="GO:0046872">
    <property type="term" value="F:metal ion binding"/>
    <property type="evidence" value="ECO:0007669"/>
    <property type="project" value="UniProtKB-KW"/>
</dbReference>
<evidence type="ECO:0000313" key="13">
    <source>
        <dbReference type="Proteomes" id="UP000184476"/>
    </source>
</evidence>
<dbReference type="PANTHER" id="PTHR11649">
    <property type="entry name" value="MSS1/TRME-RELATED GTP-BINDING PROTEIN"/>
    <property type="match status" value="1"/>
</dbReference>
<dbReference type="InterPro" id="IPR019987">
    <property type="entry name" value="GTP-bd_ribosome_bio_YsxC"/>
</dbReference>
<dbReference type="InterPro" id="IPR027417">
    <property type="entry name" value="P-loop_NTPase"/>
</dbReference>
<protein>
    <recommendedName>
        <fullName evidence="10">Probable GTP-binding protein EngB</fullName>
    </recommendedName>
</protein>